<dbReference type="Pfam" id="PF14559">
    <property type="entry name" value="TPR_19"/>
    <property type="match status" value="1"/>
</dbReference>
<dbReference type="KEGG" id="upv:EJN92_05475"/>
<dbReference type="InterPro" id="IPR051685">
    <property type="entry name" value="Ycf3/AcsC/BcsC/TPR_MFPF"/>
</dbReference>
<dbReference type="Proteomes" id="UP000275663">
    <property type="component" value="Chromosome"/>
</dbReference>
<evidence type="ECO:0000313" key="5">
    <source>
        <dbReference type="EMBL" id="AZP11496.1"/>
    </source>
</evidence>
<organism evidence="5 6">
    <name type="scientific">Undibacterium parvum</name>
    <dbReference type="NCBI Taxonomy" id="401471"/>
    <lineage>
        <taxon>Bacteria</taxon>
        <taxon>Pseudomonadati</taxon>
        <taxon>Pseudomonadota</taxon>
        <taxon>Betaproteobacteria</taxon>
        <taxon>Burkholderiales</taxon>
        <taxon>Oxalobacteraceae</taxon>
        <taxon>Undibacterium</taxon>
    </lineage>
</organism>
<keyword evidence="2 3" id="KW-0802">TPR repeat</keyword>
<keyword evidence="6" id="KW-1185">Reference proteome</keyword>
<keyword evidence="4" id="KW-0812">Transmembrane</keyword>
<dbReference type="RefSeq" id="WP_126126884.1">
    <property type="nucleotide sequence ID" value="NZ_CP034464.1"/>
</dbReference>
<feature type="transmembrane region" description="Helical" evidence="4">
    <location>
        <begin position="40"/>
        <end position="59"/>
    </location>
</feature>
<dbReference type="SUPFAM" id="SSF48452">
    <property type="entry name" value="TPR-like"/>
    <property type="match status" value="1"/>
</dbReference>
<dbReference type="OrthoDB" id="5406098at2"/>
<dbReference type="InterPro" id="IPR011990">
    <property type="entry name" value="TPR-like_helical_dom_sf"/>
</dbReference>
<keyword evidence="4" id="KW-1133">Transmembrane helix</keyword>
<evidence type="ECO:0000313" key="6">
    <source>
        <dbReference type="Proteomes" id="UP000275663"/>
    </source>
</evidence>
<dbReference type="AlphaFoldDB" id="A0A3Q9BPD3"/>
<name>A0A3Q9BPD3_9BURK</name>
<dbReference type="PANTHER" id="PTHR44943">
    <property type="entry name" value="CELLULOSE SYNTHASE OPERON PROTEIN C"/>
    <property type="match status" value="1"/>
</dbReference>
<reference evidence="5 6" key="1">
    <citation type="journal article" date="2011" name="Int. J. Syst. Evol. Microbiol.">
        <title>Description of Undibacterium oligocarboniphilum sp. nov., isolated from purified water, and Undibacterium pigrum strain CCUG 49012 as the type strain of Undibacterium parvum sp. nov., and emended descriptions of the genus Undibacterium and the species Undibacterium pigrum.</title>
        <authorList>
            <person name="Eder W."/>
            <person name="Wanner G."/>
            <person name="Ludwig W."/>
            <person name="Busse H.J."/>
            <person name="Ziemke-Kageler F."/>
            <person name="Lang E."/>
        </authorList>
    </citation>
    <scope>NUCLEOTIDE SEQUENCE [LARGE SCALE GENOMIC DNA]</scope>
    <source>
        <strain evidence="5 6">DSM 23061</strain>
    </source>
</reference>
<dbReference type="SMART" id="SM00028">
    <property type="entry name" value="TPR"/>
    <property type="match status" value="4"/>
</dbReference>
<accession>A0A3Q9BPD3</accession>
<gene>
    <name evidence="5" type="ORF">EJN92_05475</name>
</gene>
<evidence type="ECO:0000256" key="1">
    <source>
        <dbReference type="ARBA" id="ARBA00022737"/>
    </source>
</evidence>
<evidence type="ECO:0000256" key="4">
    <source>
        <dbReference type="SAM" id="Phobius"/>
    </source>
</evidence>
<feature type="repeat" description="TPR" evidence="3">
    <location>
        <begin position="296"/>
        <end position="329"/>
    </location>
</feature>
<dbReference type="PROSITE" id="PS50005">
    <property type="entry name" value="TPR"/>
    <property type="match status" value="1"/>
</dbReference>
<evidence type="ECO:0000256" key="2">
    <source>
        <dbReference type="ARBA" id="ARBA00022803"/>
    </source>
</evidence>
<proteinExistence type="predicted"/>
<dbReference type="EMBL" id="CP034464">
    <property type="protein sequence ID" value="AZP11496.1"/>
    <property type="molecule type" value="Genomic_DNA"/>
</dbReference>
<dbReference type="Gene3D" id="1.25.40.10">
    <property type="entry name" value="Tetratricopeptide repeat domain"/>
    <property type="match status" value="2"/>
</dbReference>
<dbReference type="InterPro" id="IPR019734">
    <property type="entry name" value="TPR_rpt"/>
</dbReference>
<evidence type="ECO:0000256" key="3">
    <source>
        <dbReference type="PROSITE-ProRule" id="PRU00339"/>
    </source>
</evidence>
<keyword evidence="4" id="KW-0472">Membrane</keyword>
<sequence>MSLINQMLQDLDKRGANPTSSDAVYAAPAALPFTSSRSNWQWILALLLVLSLGLAWMAWHQLRPLAKSAPAPLQPTATAVVSVAPLNSAPLRSAPKLPAQEMEAAVDELPAISDLPVLLKLSSQLDTRLVSQAHESESMAFTEKLNTQTVSAKSEKPSLTAKAMITPILTKPAEQAPSQPQIKLHKEATTLQQAEGEYRQATVLQQQGRTAEAVAMLEQALKIDGQHAAARQSLISLLLESKRYDEAMRYLQQGLAQDQNQTGLAMILARLQVEKSNLPAALATLQASLPYAGERADYLAFLAALLQREARHKESIDLYQKALKRSPQNPVWWMGLGISLQADGRRPEALEAYLRAKSLTGLSPDLVAFVEQRIAALQ</sequence>
<dbReference type="PANTHER" id="PTHR44943:SF8">
    <property type="entry name" value="TPR REPEAT-CONTAINING PROTEIN MJ0263"/>
    <property type="match status" value="1"/>
</dbReference>
<keyword evidence="1" id="KW-0677">Repeat</keyword>
<protein>
    <submittedName>
        <fullName evidence="5">Tetratricopeptide repeat protein</fullName>
    </submittedName>
</protein>